<name>X1DAU9_9ZZZZ</name>
<dbReference type="SUPFAM" id="SSF51445">
    <property type="entry name" value="(Trans)glycosidases"/>
    <property type="match status" value="1"/>
</dbReference>
<reference evidence="1" key="1">
    <citation type="journal article" date="2014" name="Front. Microbiol.">
        <title>High frequency of phylogenetically diverse reductive dehalogenase-homologous genes in deep subseafloor sedimentary metagenomes.</title>
        <authorList>
            <person name="Kawai M."/>
            <person name="Futagami T."/>
            <person name="Toyoda A."/>
            <person name="Takaki Y."/>
            <person name="Nishi S."/>
            <person name="Hori S."/>
            <person name="Arai W."/>
            <person name="Tsubouchi T."/>
            <person name="Morono Y."/>
            <person name="Uchiyama I."/>
            <person name="Ito T."/>
            <person name="Fujiyama A."/>
            <person name="Inagaki F."/>
            <person name="Takami H."/>
        </authorList>
    </citation>
    <scope>NUCLEOTIDE SEQUENCE</scope>
    <source>
        <strain evidence="1">Expedition CK06-06</strain>
    </source>
</reference>
<sequence length="249" mass="29054">PRVSEFNNPEYVKDMGFNGMTPHWYVQCGITYDKLEEGIVPKGSEERQWIEDNAAELSEKIKEAKTAGVKLYPFTDFLVVPKSVWQKYGKQMVADEFVDKVNSENYRKPDIRKKMTKKILRIQIAEIFETFPDLDGLMLRFGETYLHDTPYHLGNSPLRKGQNSIPDNVELLKVLREEVCVKRNKTLFYRTWVHGIFQYDPKTYLAVTNQIEPHPNLIFAVKHTHGDFLRTFKFNQILGKGKHQQVVEG</sequence>
<accession>X1DAU9</accession>
<dbReference type="AlphaFoldDB" id="X1DAU9"/>
<feature type="non-terminal residue" evidence="1">
    <location>
        <position position="1"/>
    </location>
</feature>
<proteinExistence type="predicted"/>
<dbReference type="EMBL" id="BART01031789">
    <property type="protein sequence ID" value="GAH17372.1"/>
    <property type="molecule type" value="Genomic_DNA"/>
</dbReference>
<evidence type="ECO:0000313" key="1">
    <source>
        <dbReference type="EMBL" id="GAH17372.1"/>
    </source>
</evidence>
<gene>
    <name evidence="1" type="ORF">S01H4_55134</name>
</gene>
<protein>
    <submittedName>
        <fullName evidence="1">Uncharacterized protein</fullName>
    </submittedName>
</protein>
<comment type="caution">
    <text evidence="1">The sequence shown here is derived from an EMBL/GenBank/DDBJ whole genome shotgun (WGS) entry which is preliminary data.</text>
</comment>
<dbReference type="InterPro" id="IPR017853">
    <property type="entry name" value="GH"/>
</dbReference>
<organism evidence="1">
    <name type="scientific">marine sediment metagenome</name>
    <dbReference type="NCBI Taxonomy" id="412755"/>
    <lineage>
        <taxon>unclassified sequences</taxon>
        <taxon>metagenomes</taxon>
        <taxon>ecological metagenomes</taxon>
    </lineage>
</organism>